<keyword evidence="5" id="KW-0968">Cytoplasmic vesicle</keyword>
<feature type="domain" description="ENTH" evidence="7">
    <location>
        <begin position="18"/>
        <end position="150"/>
    </location>
</feature>
<dbReference type="GO" id="GO:0005543">
    <property type="term" value="F:phospholipid binding"/>
    <property type="evidence" value="ECO:0007669"/>
    <property type="project" value="TreeGrafter"/>
</dbReference>
<evidence type="ECO:0000256" key="4">
    <source>
        <dbReference type="ARBA" id="ARBA00023034"/>
    </source>
</evidence>
<feature type="compositionally biased region" description="Low complexity" evidence="6">
    <location>
        <begin position="427"/>
        <end position="441"/>
    </location>
</feature>
<feature type="compositionally biased region" description="Low complexity" evidence="6">
    <location>
        <begin position="641"/>
        <end position="658"/>
    </location>
</feature>
<dbReference type="Gene3D" id="1.25.40.90">
    <property type="match status" value="1"/>
</dbReference>
<dbReference type="PANTHER" id="PTHR12276:SF91">
    <property type="entry name" value="CLATHRIN INTERACTOR EPSIN 2-RELATED"/>
    <property type="match status" value="1"/>
</dbReference>
<feature type="compositionally biased region" description="Polar residues" evidence="6">
    <location>
        <begin position="538"/>
        <end position="553"/>
    </location>
</feature>
<dbReference type="EMBL" id="CACVBM020000244">
    <property type="protein sequence ID" value="CAA7016694.1"/>
    <property type="molecule type" value="Genomic_DNA"/>
</dbReference>
<evidence type="ECO:0000259" key="7">
    <source>
        <dbReference type="PROSITE" id="PS50942"/>
    </source>
</evidence>
<feature type="compositionally biased region" description="Polar residues" evidence="6">
    <location>
        <begin position="568"/>
        <end position="605"/>
    </location>
</feature>
<dbReference type="GO" id="GO:0005794">
    <property type="term" value="C:Golgi apparatus"/>
    <property type="evidence" value="ECO:0007669"/>
    <property type="project" value="UniProtKB-SubCell"/>
</dbReference>
<gene>
    <name evidence="8" type="ORF">MERR_LOCUS3929</name>
</gene>
<dbReference type="PANTHER" id="PTHR12276">
    <property type="entry name" value="EPSIN/ENT-RELATED"/>
    <property type="match status" value="1"/>
</dbReference>
<dbReference type="GO" id="GO:0005886">
    <property type="term" value="C:plasma membrane"/>
    <property type="evidence" value="ECO:0007669"/>
    <property type="project" value="TreeGrafter"/>
</dbReference>
<proteinExistence type="inferred from homology"/>
<dbReference type="OrthoDB" id="1873930at2759"/>
<feature type="compositionally biased region" description="Polar residues" evidence="6">
    <location>
        <begin position="453"/>
        <end position="463"/>
    </location>
</feature>
<dbReference type="InterPro" id="IPR008942">
    <property type="entry name" value="ENTH_VHS"/>
</dbReference>
<dbReference type="GO" id="GO:0005768">
    <property type="term" value="C:endosome"/>
    <property type="evidence" value="ECO:0007669"/>
    <property type="project" value="TreeGrafter"/>
</dbReference>
<dbReference type="SUPFAM" id="SSF50475">
    <property type="entry name" value="FMN-binding split barrel"/>
    <property type="match status" value="1"/>
</dbReference>
<dbReference type="PROSITE" id="PS50942">
    <property type="entry name" value="ENTH"/>
    <property type="match status" value="1"/>
</dbReference>
<feature type="compositionally biased region" description="Polar residues" evidence="6">
    <location>
        <begin position="409"/>
        <end position="420"/>
    </location>
</feature>
<evidence type="ECO:0000256" key="5">
    <source>
        <dbReference type="ARBA" id="ARBA00023329"/>
    </source>
</evidence>
<feature type="compositionally biased region" description="Basic and acidic residues" evidence="6">
    <location>
        <begin position="174"/>
        <end position="233"/>
    </location>
</feature>
<dbReference type="Pfam" id="PF01417">
    <property type="entry name" value="ENTH"/>
    <property type="match status" value="1"/>
</dbReference>
<dbReference type="GO" id="GO:0006897">
    <property type="term" value="P:endocytosis"/>
    <property type="evidence" value="ECO:0007669"/>
    <property type="project" value="TreeGrafter"/>
</dbReference>
<keyword evidence="4" id="KW-0333">Golgi apparatus</keyword>
<evidence type="ECO:0000256" key="2">
    <source>
        <dbReference type="ARBA" id="ARBA00004555"/>
    </source>
</evidence>
<protein>
    <recommendedName>
        <fullName evidence="7">ENTH domain-containing protein</fullName>
    </recommendedName>
</protein>
<comment type="caution">
    <text evidence="8">The sequence shown here is derived from an EMBL/GenBank/DDBJ whole genome shotgun (WGS) entry which is preliminary data.</text>
</comment>
<accession>A0A6D2HQ31</accession>
<evidence type="ECO:0000256" key="3">
    <source>
        <dbReference type="ARBA" id="ARBA00010130"/>
    </source>
</evidence>
<feature type="compositionally biased region" description="Low complexity" evidence="6">
    <location>
        <begin position="359"/>
        <end position="379"/>
    </location>
</feature>
<evidence type="ECO:0000256" key="6">
    <source>
        <dbReference type="SAM" id="MobiDB-lite"/>
    </source>
</evidence>
<comment type="similarity">
    <text evidence="3">Belongs to the epsin family.</text>
</comment>
<dbReference type="Proteomes" id="UP000467841">
    <property type="component" value="Unassembled WGS sequence"/>
</dbReference>
<feature type="region of interest" description="Disordered" evidence="6">
    <location>
        <begin position="1340"/>
        <end position="1361"/>
    </location>
</feature>
<feature type="region of interest" description="Disordered" evidence="6">
    <location>
        <begin position="154"/>
        <end position="725"/>
    </location>
</feature>
<dbReference type="SUPFAM" id="SSF48464">
    <property type="entry name" value="ENTH/VHS domain"/>
    <property type="match status" value="1"/>
</dbReference>
<name>A0A6D2HQ31_9BRAS</name>
<evidence type="ECO:0000313" key="9">
    <source>
        <dbReference type="Proteomes" id="UP000467841"/>
    </source>
</evidence>
<dbReference type="FunFam" id="1.25.40.90:FF:000006">
    <property type="entry name" value="Clathrin interactor 1"/>
    <property type="match status" value="1"/>
</dbReference>
<dbReference type="GO" id="GO:0030276">
    <property type="term" value="F:clathrin binding"/>
    <property type="evidence" value="ECO:0007669"/>
    <property type="project" value="TreeGrafter"/>
</dbReference>
<feature type="compositionally biased region" description="Low complexity" evidence="6">
    <location>
        <begin position="319"/>
        <end position="333"/>
    </location>
</feature>
<feature type="region of interest" description="Disordered" evidence="6">
    <location>
        <begin position="954"/>
        <end position="1000"/>
    </location>
</feature>
<dbReference type="GO" id="GO:0030125">
    <property type="term" value="C:clathrin vesicle coat"/>
    <property type="evidence" value="ECO:0007669"/>
    <property type="project" value="TreeGrafter"/>
</dbReference>
<dbReference type="InterPro" id="IPR013809">
    <property type="entry name" value="ENTH"/>
</dbReference>
<comment type="subcellular location">
    <subcellularLocation>
        <location evidence="1">Cytoplasmic vesicle</location>
        <location evidence="1">Clathrin-coated vesicle</location>
    </subcellularLocation>
    <subcellularLocation>
        <location evidence="2">Golgi apparatus</location>
    </subcellularLocation>
</comment>
<sequence>MKKAFGQTVRDLKRGVNKKVLKVPGIEQKVLDATSNESWGPHGSLLADIAHASRNYHEYQLTMGVLWKRLSDTGKNWRHVYKALTVLEYMVGHGSERVVDEVKERAYQISILSHFLYIDSSGKDQGINVRKKAQSLVALVNDKERIVEVREKAAANRDKYRNSTVGRPSGGYDYDGRYGDRDEGRSSYGRERESGYRDDDRNSRDGDRYSRDSDERYGRDGNRDDEYRGRSRSVDNYQTGSRGRSSDRERSFEDDGQSSSRDSGTRADDHSQDGRVGLQRKFSEQNIGAAPPSYEEAVSESRSPVYSERDGGGTPQVAPPGAVASPPAESSSVDNKAPEFVNESPPEPVEAFDEFDPRGSVSAGASAPAPSPPTVDSTSAPPPTSNNTEMDLLGSLSDVFSPNPLAIVTSDSTSFETNGQAHAGSEPSFSTSQSSTQPFDDPFGDSPFKAITSADTDPSQHQSFGAPFQPAPPTSNPDNGNEFGFGEPFSAVPNPEAGVQNMQAPPDSSAFPQEEFDSSQSDIDILAGILPPSGPPVSLSQPNPTLPTSQFPPNGNMYESFHPHQAPTDPNMSGHTPFGQASQQYNMVPHSQNPAGGMQFNNGGFMQQPGYAGSPHSQPPQYTPPGLSSHPTSEIFPHQPQPGSATSSSSQTPFSTTPNAQAGQFDGGNFMAQQPHSVTQQAHGIPSHTPHRSQSGQFDGGNFMTQQAHGMPSHTPQRTQSGPVAAHGNINNVTGDMFAPAGLGSLGTSASQPSLTPLTGAIEIVPPQTQKKFEPKSTIWADTLSRGLVNFNISGPKTNPLSDIGVDFEAINRKEKRLEKPTAAQQQQQQVTSTINMGKAMGSGTGLGRAGAGAMRPSANPMGGPTMPMGMNQNNPMAMGMNMNMNQTHPMGMGMGMNMNQNNPMGMGMNMNQNHPMGMGMNMNQNHPMGMGMGMNMNMGGYGQGYPMQPQQGMGMAPGPQGPQPGGAYNPMMGQGGYNPQQEQPYGGGYRCDSKHKQRDRNVISDDGEEYGEHEGSQRSATFDIPRRLRFQPLRSVSVIMVIAATSSFSLGPSHCHQSYTDDFSSSVPYKRSGSARNRAFDGCGSANLSVLSSRCKIPFFGSAFHVSSGGHDLGLTKVSVAADYSDSVPDSSFYGYHPLEELKPSKRVQETKLSAAEVARTTVEANGSAVLVFPGAIHCEPHDQNSWSEFKYVIDDYGDIFFDIPDDENILEDPGASNPVKAYFGMDVPRYENARLHEEYNISEIGNLDQIIFDDHYFEIMDSEARDIPVDWGMPDTSNANSVHPIYFAKHLSKAISMDYDRKMDYPSNGVSILGCLRPAFLDEESYIRRLFTSEDRDDYSWETQGNDNPSTSSRRDEDDMSSSLYRLEIVGIELLSLYGAESSISLQDFQDAEPDILVHSTSAIIERFNDRGINSSIALKALCKKKGLHAEEANLISVDSLGMDVRVFAGAQVQTHRFPFKTRATTEVAAEKKIHQLLFPRSRRRKLKSHDESMKDAYR</sequence>
<feature type="compositionally biased region" description="Polar residues" evidence="6">
    <location>
        <begin position="671"/>
        <end position="682"/>
    </location>
</feature>
<dbReference type="CDD" id="cd03571">
    <property type="entry name" value="ENTH"/>
    <property type="match status" value="1"/>
</dbReference>
<feature type="compositionally biased region" description="Basic and acidic residues" evidence="6">
    <location>
        <begin position="244"/>
        <end position="253"/>
    </location>
</feature>
<evidence type="ECO:0000256" key="1">
    <source>
        <dbReference type="ARBA" id="ARBA00004132"/>
    </source>
</evidence>
<reference evidence="8" key="1">
    <citation type="submission" date="2020-01" db="EMBL/GenBank/DDBJ databases">
        <authorList>
            <person name="Mishra B."/>
        </authorList>
    </citation>
    <scope>NUCLEOTIDE SEQUENCE [LARGE SCALE GENOMIC DNA]</scope>
</reference>
<evidence type="ECO:0000313" key="8">
    <source>
        <dbReference type="EMBL" id="CAA7016694.1"/>
    </source>
</evidence>
<keyword evidence="9" id="KW-1185">Reference proteome</keyword>
<dbReference type="Gene3D" id="3.20.180.10">
    <property type="entry name" value="PNP-oxidase-like"/>
    <property type="match status" value="1"/>
</dbReference>
<feature type="compositionally biased region" description="Polar residues" evidence="6">
    <location>
        <begin position="692"/>
        <end position="722"/>
    </location>
</feature>
<dbReference type="InterPro" id="IPR037119">
    <property type="entry name" value="Haem_oxidase_HugZ-like_sf"/>
</dbReference>
<dbReference type="SMART" id="SM00273">
    <property type="entry name" value="ENTH"/>
    <property type="match status" value="1"/>
</dbReference>
<organism evidence="8 9">
    <name type="scientific">Microthlaspi erraticum</name>
    <dbReference type="NCBI Taxonomy" id="1685480"/>
    <lineage>
        <taxon>Eukaryota</taxon>
        <taxon>Viridiplantae</taxon>
        <taxon>Streptophyta</taxon>
        <taxon>Embryophyta</taxon>
        <taxon>Tracheophyta</taxon>
        <taxon>Spermatophyta</taxon>
        <taxon>Magnoliopsida</taxon>
        <taxon>eudicotyledons</taxon>
        <taxon>Gunneridae</taxon>
        <taxon>Pentapetalae</taxon>
        <taxon>rosids</taxon>
        <taxon>malvids</taxon>
        <taxon>Brassicales</taxon>
        <taxon>Brassicaceae</taxon>
        <taxon>Coluteocarpeae</taxon>
        <taxon>Microthlaspi</taxon>
    </lineage>
</organism>
<feature type="compositionally biased region" description="Basic and acidic residues" evidence="6">
    <location>
        <begin position="263"/>
        <end position="273"/>
    </location>
</feature>